<sequence length="627" mass="68510">MTPDAVTAMPLPTETVVVVILLVLAVLLALPLIAGFIGDKRKAWRDKLPDRVVDYIGIVIAVFFVAALVAAGLVLVDTISNAVPQPKGATPGPNLGAGALIAALLGAPFVIWATVIKHRTLTAEMDGQITDRISKAVEQLGAEKVVSYIARNVTRQARPLEQREGDDDDWVDQLQKLDRESLTHDRTIEKGTEYAEWKVFSETVPNIEVRIGGILSLERIAQDSVRHDQGRDHVRVMEILCAYIRENAPASGAKDHPYGEWEPLMDDPTEEERAAHLVKRKKRFGDVTLGTGLVRKWAETLPKPRADIAIALHVIGRRGADQRVVEARWGKDALAGAAWVFDDPTPTSPETGGDAVIPQAQIDRYLAEVNTWKVKIATYRGYRLDLRNTNLQGADLSGHVLSGVRLNAARMEGADLGQVRMEAATLEKARMEGAILVYAALDGAFLREVRLEGADLMSARMEGAKLPLARMEGANLMMAKLEGAQLLWARLEKAELGFAHMEGADLRRARLDGAFLGLARLEGGILELARLDGADLRQTRMNARTKLSKAALSGAVFREVDYSTVLISQDQINATFGDGSVVLPAPLTRPAHWPQQALDFGGFDTEYQKWQSDPAAYTPPPEPASQP</sequence>
<feature type="transmembrane region" description="Helical" evidence="1">
    <location>
        <begin position="95"/>
        <end position="115"/>
    </location>
</feature>
<keyword evidence="1" id="KW-0472">Membrane</keyword>
<keyword evidence="1" id="KW-0812">Transmembrane</keyword>
<dbReference type="STRING" id="371731.Rsw2DRAFT_1876"/>
<dbReference type="SUPFAM" id="SSF141571">
    <property type="entry name" value="Pentapeptide repeat-like"/>
    <property type="match status" value="1"/>
</dbReference>
<dbReference type="InterPro" id="IPR001646">
    <property type="entry name" value="5peptide_repeat"/>
</dbReference>
<dbReference type="PANTHER" id="PTHR14136:SF17">
    <property type="entry name" value="BTB_POZ DOMAIN-CONTAINING PROTEIN KCTD9"/>
    <property type="match status" value="1"/>
</dbReference>
<dbReference type="Gene3D" id="2.160.20.80">
    <property type="entry name" value="E3 ubiquitin-protein ligase SopA"/>
    <property type="match status" value="1"/>
</dbReference>
<dbReference type="eggNOG" id="COG1357">
    <property type="taxonomic scope" value="Bacteria"/>
</dbReference>
<evidence type="ECO:0000256" key="1">
    <source>
        <dbReference type="SAM" id="Phobius"/>
    </source>
</evidence>
<dbReference type="Pfam" id="PF00805">
    <property type="entry name" value="Pentapeptide"/>
    <property type="match status" value="2"/>
</dbReference>
<proteinExistence type="predicted"/>
<accession>C8S1E8</accession>
<reference evidence="2 3" key="1">
    <citation type="submission" date="2009-08" db="EMBL/GenBank/DDBJ databases">
        <title>The draft genome of Rhodobacter sp. SW2.</title>
        <authorList>
            <consortium name="US DOE Joint Genome Institute (JGI-PGF)"/>
            <person name="Lucas S."/>
            <person name="Copeland A."/>
            <person name="Lapidus A."/>
            <person name="Glavina del Rio T."/>
            <person name="Tice H."/>
            <person name="Bruce D."/>
            <person name="Goodwin L."/>
            <person name="Pitluck S."/>
            <person name="Larimer F."/>
            <person name="Land M.L."/>
            <person name="Hauser L."/>
            <person name="Emerson D."/>
        </authorList>
    </citation>
    <scope>NUCLEOTIDE SEQUENCE [LARGE SCALE GENOMIC DNA]</scope>
    <source>
        <strain evidence="2 3">SW2</strain>
    </source>
</reference>
<protein>
    <submittedName>
        <fullName evidence="2">Pentapeptide repeat protein</fullName>
    </submittedName>
</protein>
<keyword evidence="3" id="KW-1185">Reference proteome</keyword>
<dbReference type="RefSeq" id="WP_008030320.1">
    <property type="nucleotide sequence ID" value="NZ_ACYY01000011.1"/>
</dbReference>
<evidence type="ECO:0000313" key="2">
    <source>
        <dbReference type="EMBL" id="EEW25121.1"/>
    </source>
</evidence>
<organism evidence="2 3">
    <name type="scientific">Rhodobacter ferrooxidans</name>
    <dbReference type="NCBI Taxonomy" id="371731"/>
    <lineage>
        <taxon>Bacteria</taxon>
        <taxon>Pseudomonadati</taxon>
        <taxon>Pseudomonadota</taxon>
        <taxon>Alphaproteobacteria</taxon>
        <taxon>Rhodobacterales</taxon>
        <taxon>Rhodobacter group</taxon>
        <taxon>Rhodobacter</taxon>
    </lineage>
</organism>
<dbReference type="Proteomes" id="UP000010121">
    <property type="component" value="Unassembled WGS sequence"/>
</dbReference>
<dbReference type="AlphaFoldDB" id="C8S1E8"/>
<evidence type="ECO:0000313" key="3">
    <source>
        <dbReference type="Proteomes" id="UP000010121"/>
    </source>
</evidence>
<dbReference type="EMBL" id="ACYY01000011">
    <property type="protein sequence ID" value="EEW25121.1"/>
    <property type="molecule type" value="Genomic_DNA"/>
</dbReference>
<comment type="caution">
    <text evidence="2">The sequence shown here is derived from an EMBL/GenBank/DDBJ whole genome shotgun (WGS) entry which is preliminary data.</text>
</comment>
<name>C8S1E8_9RHOB</name>
<keyword evidence="1" id="KW-1133">Transmembrane helix</keyword>
<dbReference type="OrthoDB" id="7837851at2"/>
<dbReference type="PANTHER" id="PTHR14136">
    <property type="entry name" value="BTB_POZ DOMAIN-CONTAINING PROTEIN KCTD9"/>
    <property type="match status" value="1"/>
</dbReference>
<gene>
    <name evidence="2" type="ORF">Rsw2DRAFT_1876</name>
</gene>
<feature type="transmembrane region" description="Helical" evidence="1">
    <location>
        <begin position="15"/>
        <end position="34"/>
    </location>
</feature>
<dbReference type="InterPro" id="IPR051082">
    <property type="entry name" value="Pentapeptide-BTB/POZ_domain"/>
</dbReference>
<feature type="transmembrane region" description="Helical" evidence="1">
    <location>
        <begin position="55"/>
        <end position="75"/>
    </location>
</feature>